<dbReference type="EC" id="1.3.99.-" evidence="11"/>
<dbReference type="PANTHER" id="PTHR42803">
    <property type="entry name" value="ACYL-COA DEHYDROGENASE"/>
    <property type="match status" value="1"/>
</dbReference>
<evidence type="ECO:0000256" key="5">
    <source>
        <dbReference type="ARBA" id="ARBA00023002"/>
    </source>
</evidence>
<dbReference type="InterPro" id="IPR006091">
    <property type="entry name" value="Acyl-CoA_Oxase/DH_mid-dom"/>
</dbReference>
<dbReference type="InterPro" id="IPR009075">
    <property type="entry name" value="AcylCo_DH/oxidase_C"/>
</dbReference>
<dbReference type="InterPro" id="IPR052166">
    <property type="entry name" value="Diverse_Acyl-CoA_DH"/>
</dbReference>
<evidence type="ECO:0000256" key="6">
    <source>
        <dbReference type="RuleBase" id="RU362125"/>
    </source>
</evidence>
<keyword evidence="11" id="KW-0614">Plasmid</keyword>
<dbReference type="Proteomes" id="UP000218891">
    <property type="component" value="Plasmid pP36_a"/>
</dbReference>
<evidence type="ECO:0000259" key="9">
    <source>
        <dbReference type="Pfam" id="PF02771"/>
    </source>
</evidence>
<feature type="domain" description="Acetyl-CoA dehydrogenase-like C-terminal" evidence="10">
    <location>
        <begin position="463"/>
        <end position="585"/>
    </location>
</feature>
<evidence type="ECO:0000256" key="4">
    <source>
        <dbReference type="ARBA" id="ARBA00022827"/>
    </source>
</evidence>
<dbReference type="InterPro" id="IPR046373">
    <property type="entry name" value="Acyl-CoA_Oxase/DH_mid-dom_sf"/>
</dbReference>
<dbReference type="InterPro" id="IPR037069">
    <property type="entry name" value="AcylCoA_DH/ox_N_sf"/>
</dbReference>
<dbReference type="GO" id="GO:0016491">
    <property type="term" value="F:oxidoreductase activity"/>
    <property type="evidence" value="ECO:0007669"/>
    <property type="project" value="UniProtKB-KW"/>
</dbReference>
<comment type="cofactor">
    <cofactor evidence="1 6">
        <name>FAD</name>
        <dbReference type="ChEBI" id="CHEBI:57692"/>
    </cofactor>
</comment>
<keyword evidence="5 6" id="KW-0560">Oxidoreductase</keyword>
<proteinExistence type="inferred from homology"/>
<reference evidence="11 12" key="2">
    <citation type="journal article" date="2017" name="Genome Biol. Evol.">
        <title>Trajectories and Drivers of Genome Evolution in Surface-Associated Marine Phaeobacter.</title>
        <authorList>
            <person name="Freese H.M."/>
            <person name="Sikorski J."/>
            <person name="Bunk B."/>
            <person name="Scheuner C."/>
            <person name="Meier-Kolthoff J.P."/>
            <person name="Sproer C."/>
            <person name="Gram L."/>
            <person name="Overmann J."/>
        </authorList>
    </citation>
    <scope>NUCLEOTIDE SEQUENCE [LARGE SCALE GENOMIC DNA]</scope>
    <source>
        <strain evidence="11 12">P36</strain>
    </source>
</reference>
<dbReference type="EMBL" id="CP010644">
    <property type="protein sequence ID" value="ATG37682.1"/>
    <property type="molecule type" value="Genomic_DNA"/>
</dbReference>
<reference evidence="11 12" key="3">
    <citation type="journal article" date="2017" name="Int. J. Syst. Evol. Microbiol.">
        <title>Adaptation of Surface-Associated Bacteria to the Open Ocean: A Genomically Distinct Subpopulation of Phaeobacter gallaeciensis Colonizes Pacific Mesozooplankton.</title>
        <authorList>
            <person name="Freese H.M."/>
            <person name="Methner A."/>
            <person name="Overmann J."/>
        </authorList>
    </citation>
    <scope>NUCLEOTIDE SEQUENCE [LARGE SCALE GENOMIC DNA]</scope>
    <source>
        <strain evidence="11 12">P36</strain>
    </source>
</reference>
<dbReference type="InterPro" id="IPR025878">
    <property type="entry name" value="Acyl-CoA_dh-like_C_dom"/>
</dbReference>
<sequence>MTYEAPIRDMMFNLDHLSQWPQVSALEKYGEIDRTDARAALEELGRFCTDLIAPLSAVGDTTGAQLDGDKVVLPEAFAAAYAQFVDMGWQSLAHPVDHGGMGLPRVVGAAATEILNAADMSFGLCPLLTDGAIDALQLSGTEAQKELYLRPLVSGRWTGTMNLTEPQAGSDLGRVRCKAEPRADGSYGVSGTKIFITYGAHELSENIIHLVLARTPGAPEGHRGLSLFLVPKFLVDQDGTPGDRNSVNCVSIEHKLGVRASPTAVLEYADATGYLIGEENRGLEYMFTMMNAARFAVGVQGVAVSERAYQHALSYAKERVQGQAIGLDPDQTTAIIGHPDVRRMVLRMRALVEGGRSLSMAAAGWLDLSQNGDDDIRAETAPVAEFLVPLVKAFCSERAVEVASLGVQIHGGMGFIEETGVAQFYRDARILPIYEGTTAIQANDLLGRKVLRDTGQTARRFSAMIADTEAALQTGSAKLQDIAACLGEARAAFDTSLSWLLETAANDPRAAFGGSVPFLNLTGTLAAGWQLARAARAAEAEQHRGNETEFMAQKVTTAQIFAHHVLVECESDRARIMTGATSLLDEASQI</sequence>
<gene>
    <name evidence="11" type="ORF">PhaeoP36_03605</name>
</gene>
<reference evidence="11 12" key="1">
    <citation type="journal article" date="2017" name="Front. Microbiol.">
        <title>Phaeobacter piscinae sp. nov., a species of the Roseobacter group and potential aquaculture probiont.</title>
        <authorList>
            <person name="Sonnenschein E.C."/>
            <person name="Phippen C.B.W."/>
            <person name="Nielsen K.F."/>
            <person name="Mateiu R.V."/>
            <person name="Melchiorsen J."/>
            <person name="Gram L."/>
            <person name="Overmann J."/>
            <person name="Freese H.M."/>
        </authorList>
    </citation>
    <scope>NUCLEOTIDE SEQUENCE [LARGE SCALE GENOMIC DNA]</scope>
    <source>
        <strain evidence="11 12">P36</strain>
    </source>
</reference>
<evidence type="ECO:0000256" key="3">
    <source>
        <dbReference type="ARBA" id="ARBA00022630"/>
    </source>
</evidence>
<dbReference type="Gene3D" id="2.40.110.10">
    <property type="entry name" value="Butyryl-CoA Dehydrogenase, subunit A, domain 2"/>
    <property type="match status" value="1"/>
</dbReference>
<feature type="domain" description="Acyl-CoA dehydrogenase/oxidase N-terminal" evidence="9">
    <location>
        <begin position="38"/>
        <end position="155"/>
    </location>
</feature>
<geneLocation type="plasmid" evidence="11 12">
    <name>pP36_a</name>
</geneLocation>
<keyword evidence="12" id="KW-1185">Reference proteome</keyword>
<dbReference type="SUPFAM" id="SSF56645">
    <property type="entry name" value="Acyl-CoA dehydrogenase NM domain-like"/>
    <property type="match status" value="1"/>
</dbReference>
<dbReference type="InterPro" id="IPR009100">
    <property type="entry name" value="AcylCoA_DH/oxidase_NM_dom_sf"/>
</dbReference>
<dbReference type="InterPro" id="IPR036250">
    <property type="entry name" value="AcylCo_DH-like_C"/>
</dbReference>
<accession>A0ABM6PII8</accession>
<organism evidence="11 12">
    <name type="scientific">Phaeobacter piscinae</name>
    <dbReference type="NCBI Taxonomy" id="1580596"/>
    <lineage>
        <taxon>Bacteria</taxon>
        <taxon>Pseudomonadati</taxon>
        <taxon>Pseudomonadota</taxon>
        <taxon>Alphaproteobacteria</taxon>
        <taxon>Rhodobacterales</taxon>
        <taxon>Roseobacteraceae</taxon>
        <taxon>Phaeobacter</taxon>
    </lineage>
</organism>
<evidence type="ECO:0000259" key="8">
    <source>
        <dbReference type="Pfam" id="PF02770"/>
    </source>
</evidence>
<dbReference type="Gene3D" id="1.20.140.10">
    <property type="entry name" value="Butyryl-CoA Dehydrogenase, subunit A, domain 3"/>
    <property type="match status" value="1"/>
</dbReference>
<dbReference type="PANTHER" id="PTHR42803:SF1">
    <property type="entry name" value="BROAD-SPECIFICITY LINEAR ACYL-COA DEHYDROGENASE FADE5"/>
    <property type="match status" value="1"/>
</dbReference>
<evidence type="ECO:0000256" key="1">
    <source>
        <dbReference type="ARBA" id="ARBA00001974"/>
    </source>
</evidence>
<evidence type="ECO:0000313" key="12">
    <source>
        <dbReference type="Proteomes" id="UP000218891"/>
    </source>
</evidence>
<dbReference type="Gene3D" id="1.10.540.10">
    <property type="entry name" value="Acyl-CoA dehydrogenase/oxidase, N-terminal domain"/>
    <property type="match status" value="1"/>
</dbReference>
<feature type="domain" description="Acyl-CoA dehydrogenase/oxidase C-terminal" evidence="7">
    <location>
        <begin position="280"/>
        <end position="445"/>
    </location>
</feature>
<evidence type="ECO:0000259" key="7">
    <source>
        <dbReference type="Pfam" id="PF00441"/>
    </source>
</evidence>
<evidence type="ECO:0000313" key="11">
    <source>
        <dbReference type="EMBL" id="ATG37682.1"/>
    </source>
</evidence>
<feature type="domain" description="Acyl-CoA oxidase/dehydrogenase middle" evidence="8">
    <location>
        <begin position="161"/>
        <end position="269"/>
    </location>
</feature>
<dbReference type="Pfam" id="PF00441">
    <property type="entry name" value="Acyl-CoA_dh_1"/>
    <property type="match status" value="1"/>
</dbReference>
<evidence type="ECO:0000259" key="10">
    <source>
        <dbReference type="Pfam" id="PF12806"/>
    </source>
</evidence>
<dbReference type="Pfam" id="PF12806">
    <property type="entry name" value="Acyl-CoA_dh_C"/>
    <property type="match status" value="1"/>
</dbReference>
<name>A0ABM6PII8_9RHOB</name>
<dbReference type="Pfam" id="PF02771">
    <property type="entry name" value="Acyl-CoA_dh_N"/>
    <property type="match status" value="1"/>
</dbReference>
<dbReference type="SUPFAM" id="SSF47203">
    <property type="entry name" value="Acyl-CoA dehydrogenase C-terminal domain-like"/>
    <property type="match status" value="1"/>
</dbReference>
<dbReference type="InterPro" id="IPR013786">
    <property type="entry name" value="AcylCoA_DH/ox_N"/>
</dbReference>
<reference evidence="11 12" key="4">
    <citation type="journal article" date="2018" name="Environ. Microbiol. Rep.">
        <title>Phylogenetic distribution of roseobacticides in the Roseobacter group and their effect on microalgae.</title>
        <authorList>
            <person name="Sonnenschein E.C."/>
            <person name="Phippen C.B."/>
            <person name="Bentzon-Tilia M."/>
            <person name="Rasmussen S.A."/>
            <person name="Nielsen K.F."/>
            <person name="Gram L."/>
        </authorList>
    </citation>
    <scope>NUCLEOTIDE SEQUENCE [LARGE SCALE GENOMIC DNA]</scope>
    <source>
        <strain evidence="11 12">P36</strain>
    </source>
</reference>
<evidence type="ECO:0000256" key="2">
    <source>
        <dbReference type="ARBA" id="ARBA00009347"/>
    </source>
</evidence>
<dbReference type="Pfam" id="PF02770">
    <property type="entry name" value="Acyl-CoA_dh_M"/>
    <property type="match status" value="1"/>
</dbReference>
<protein>
    <submittedName>
        <fullName evidence="11">Acyl-CoA dehydrogenase</fullName>
        <ecNumber evidence="11">1.3.99.-</ecNumber>
    </submittedName>
</protein>
<keyword evidence="3 6" id="KW-0285">Flavoprotein</keyword>
<keyword evidence="4 6" id="KW-0274">FAD</keyword>
<comment type="similarity">
    <text evidence="2 6">Belongs to the acyl-CoA dehydrogenase family.</text>
</comment>
<dbReference type="RefSeq" id="WP_096869959.1">
    <property type="nucleotide sequence ID" value="NZ_CP010644.1"/>
</dbReference>